<dbReference type="Proteomes" id="UP000050761">
    <property type="component" value="Unassembled WGS sequence"/>
</dbReference>
<evidence type="ECO:0000259" key="2">
    <source>
        <dbReference type="Pfam" id="PF00849"/>
    </source>
</evidence>
<reference evidence="5" key="2">
    <citation type="submission" date="2019-09" db="UniProtKB">
        <authorList>
            <consortium name="WormBaseParasite"/>
        </authorList>
    </citation>
    <scope>IDENTIFICATION</scope>
</reference>
<dbReference type="InterPro" id="IPR020103">
    <property type="entry name" value="PsdUridine_synth_cat_dom_sf"/>
</dbReference>
<dbReference type="GO" id="GO:0003723">
    <property type="term" value="F:RNA binding"/>
    <property type="evidence" value="ECO:0007669"/>
    <property type="project" value="InterPro"/>
</dbReference>
<dbReference type="Gene3D" id="3.30.2350.10">
    <property type="entry name" value="Pseudouridine synthase"/>
    <property type="match status" value="1"/>
</dbReference>
<feature type="domain" description="Pseudouridine synthase RsuA/RluA-like" evidence="2">
    <location>
        <begin position="124"/>
        <end position="197"/>
    </location>
</feature>
<proteinExistence type="predicted"/>
<feature type="region of interest" description="Disordered" evidence="1">
    <location>
        <begin position="1"/>
        <end position="43"/>
    </location>
</feature>
<dbReference type="EMBL" id="UZAH01034003">
    <property type="protein sequence ID" value="VDP32680.1"/>
    <property type="molecule type" value="Genomic_DNA"/>
</dbReference>
<gene>
    <name evidence="3" type="ORF">HPBE_LOCUS22454</name>
</gene>
<dbReference type="OrthoDB" id="418349at2759"/>
<dbReference type="InterPro" id="IPR006145">
    <property type="entry name" value="PsdUridine_synth_RsuA/RluA"/>
</dbReference>
<evidence type="ECO:0000313" key="5">
    <source>
        <dbReference type="WBParaSite" id="HPBE_0002245501-mRNA-1"/>
    </source>
</evidence>
<protein>
    <submittedName>
        <fullName evidence="5">PseudoU_synth_2 domain-containing protein</fullName>
    </submittedName>
</protein>
<dbReference type="GO" id="GO:0009982">
    <property type="term" value="F:pseudouridine synthase activity"/>
    <property type="evidence" value="ECO:0007669"/>
    <property type="project" value="InterPro"/>
</dbReference>
<sequence length="207" mass="23437">MSEKSAADDFFGIEYMSSQPQKTEVKEEVPSSAVTEPTTSSRRSFRIRSTADVVDMERDSRQLSGTEFLDRAFFPQLELSDRISQEDENSGLGKIRAGIIPVWRMNEEELVDLMTERVLYRDDNIVAFDKPYGMAYSGSSKTAPQLDRLLQKIKARVAPRCERLYLVRSLDKYQSGIVLFATNAAMQSTLKENIKSGLVEQISRCVS</sequence>
<accession>A0A3P8CPR5</accession>
<organism evidence="3">
    <name type="scientific">Heligmosomoides polygyrus</name>
    <name type="common">Parasitic roundworm</name>
    <dbReference type="NCBI Taxonomy" id="6339"/>
    <lineage>
        <taxon>Eukaryota</taxon>
        <taxon>Metazoa</taxon>
        <taxon>Ecdysozoa</taxon>
        <taxon>Nematoda</taxon>
        <taxon>Chromadorea</taxon>
        <taxon>Rhabditida</taxon>
        <taxon>Rhabditina</taxon>
        <taxon>Rhabditomorpha</taxon>
        <taxon>Strongyloidea</taxon>
        <taxon>Heligmosomidae</taxon>
        <taxon>Heligmosomoides</taxon>
    </lineage>
</organism>
<dbReference type="GO" id="GO:0001522">
    <property type="term" value="P:pseudouridine synthesis"/>
    <property type="evidence" value="ECO:0007669"/>
    <property type="project" value="InterPro"/>
</dbReference>
<evidence type="ECO:0000313" key="4">
    <source>
        <dbReference type="Proteomes" id="UP000050761"/>
    </source>
</evidence>
<dbReference type="Pfam" id="PF00849">
    <property type="entry name" value="PseudoU_synth_2"/>
    <property type="match status" value="1"/>
</dbReference>
<keyword evidence="4" id="KW-1185">Reference proteome</keyword>
<reference evidence="3 4" key="1">
    <citation type="submission" date="2018-11" db="EMBL/GenBank/DDBJ databases">
        <authorList>
            <consortium name="Pathogen Informatics"/>
        </authorList>
    </citation>
    <scope>NUCLEOTIDE SEQUENCE [LARGE SCALE GENOMIC DNA]</scope>
</reference>
<dbReference type="SUPFAM" id="SSF55120">
    <property type="entry name" value="Pseudouridine synthase"/>
    <property type="match status" value="1"/>
</dbReference>
<name>A0A3P8CPR5_HELPZ</name>
<dbReference type="AlphaFoldDB" id="A0A3P8CPR5"/>
<evidence type="ECO:0000313" key="3">
    <source>
        <dbReference type="EMBL" id="VDP32680.1"/>
    </source>
</evidence>
<dbReference type="WBParaSite" id="HPBE_0002245501-mRNA-1">
    <property type="protein sequence ID" value="HPBE_0002245501-mRNA-1"/>
    <property type="gene ID" value="HPBE_0002245501"/>
</dbReference>
<evidence type="ECO:0000256" key="1">
    <source>
        <dbReference type="SAM" id="MobiDB-lite"/>
    </source>
</evidence>